<dbReference type="GO" id="GO:0016787">
    <property type="term" value="F:hydrolase activity"/>
    <property type="evidence" value="ECO:0007669"/>
    <property type="project" value="UniProtKB-KW"/>
</dbReference>
<dbReference type="Gene3D" id="3.40.50.300">
    <property type="entry name" value="P-loop containing nucleotide triphosphate hydrolases"/>
    <property type="match status" value="1"/>
</dbReference>
<dbReference type="PROSITE" id="PS51194">
    <property type="entry name" value="HELICASE_CTER"/>
    <property type="match status" value="1"/>
</dbReference>
<evidence type="ECO:0000259" key="2">
    <source>
        <dbReference type="PROSITE" id="PS51194"/>
    </source>
</evidence>
<dbReference type="SMART" id="SM00487">
    <property type="entry name" value="DEXDc"/>
    <property type="match status" value="1"/>
</dbReference>
<dbReference type="AlphaFoldDB" id="A0A0F9QGY5"/>
<gene>
    <name evidence="3" type="ORF">LCGC14_0704620</name>
</gene>
<protein>
    <recommendedName>
        <fullName evidence="2">Helicase C-terminal domain-containing protein</fullName>
    </recommendedName>
</protein>
<dbReference type="InterPro" id="IPR038718">
    <property type="entry name" value="SNF2-like_sf"/>
</dbReference>
<dbReference type="Pfam" id="PF00176">
    <property type="entry name" value="SNF2-rel_dom"/>
    <property type="match status" value="1"/>
</dbReference>
<comment type="caution">
    <text evidence="3">The sequence shown here is derived from an EMBL/GenBank/DDBJ whole genome shotgun (WGS) entry which is preliminary data.</text>
</comment>
<organism evidence="3">
    <name type="scientific">marine sediment metagenome</name>
    <dbReference type="NCBI Taxonomy" id="412755"/>
    <lineage>
        <taxon>unclassified sequences</taxon>
        <taxon>metagenomes</taxon>
        <taxon>ecological metagenomes</taxon>
    </lineage>
</organism>
<dbReference type="InterPro" id="IPR049730">
    <property type="entry name" value="SNF2/RAD54-like_C"/>
</dbReference>
<dbReference type="PANTHER" id="PTHR10799">
    <property type="entry name" value="SNF2/RAD54 HELICASE FAMILY"/>
    <property type="match status" value="1"/>
</dbReference>
<keyword evidence="1" id="KW-0378">Hydrolase</keyword>
<dbReference type="GO" id="GO:0005524">
    <property type="term" value="F:ATP binding"/>
    <property type="evidence" value="ECO:0007669"/>
    <property type="project" value="InterPro"/>
</dbReference>
<feature type="domain" description="Helicase C-terminal" evidence="2">
    <location>
        <begin position="398"/>
        <end position="544"/>
    </location>
</feature>
<dbReference type="SUPFAM" id="SSF52540">
    <property type="entry name" value="P-loop containing nucleoside triphosphate hydrolases"/>
    <property type="match status" value="2"/>
</dbReference>
<proteinExistence type="predicted"/>
<evidence type="ECO:0000256" key="1">
    <source>
        <dbReference type="ARBA" id="ARBA00022801"/>
    </source>
</evidence>
<dbReference type="EMBL" id="LAZR01001520">
    <property type="protein sequence ID" value="KKN43310.1"/>
    <property type="molecule type" value="Genomic_DNA"/>
</dbReference>
<reference evidence="3" key="1">
    <citation type="journal article" date="2015" name="Nature">
        <title>Complex archaea that bridge the gap between prokaryotes and eukaryotes.</title>
        <authorList>
            <person name="Spang A."/>
            <person name="Saw J.H."/>
            <person name="Jorgensen S.L."/>
            <person name="Zaremba-Niedzwiedzka K."/>
            <person name="Martijn J."/>
            <person name="Lind A.E."/>
            <person name="van Eijk R."/>
            <person name="Schleper C."/>
            <person name="Guy L."/>
            <person name="Ettema T.J."/>
        </authorList>
    </citation>
    <scope>NUCLEOTIDE SEQUENCE</scope>
</reference>
<accession>A0A0F9QGY5</accession>
<dbReference type="CDD" id="cd18793">
    <property type="entry name" value="SF2_C_SNF"/>
    <property type="match status" value="1"/>
</dbReference>
<dbReference type="InterPro" id="IPR001650">
    <property type="entry name" value="Helicase_C-like"/>
</dbReference>
<dbReference type="InterPro" id="IPR000330">
    <property type="entry name" value="SNF2_N"/>
</dbReference>
<dbReference type="Pfam" id="PF00271">
    <property type="entry name" value="Helicase_C"/>
    <property type="match status" value="1"/>
</dbReference>
<dbReference type="SMART" id="SM00490">
    <property type="entry name" value="HELICc"/>
    <property type="match status" value="1"/>
</dbReference>
<sequence length="544" mass="63043">MAYLTIKDKKLALKVPPVQRYTALSILGRKFDRSTKMWLYPFEKYDEIVERFSELEIDICVADAIRENQDKLNFLFNLKQNLIEGKTKWTDKYPQALAVKELLDHQKFSIGFFSQIPDGLCSDFSETGTGKTLVQIMLIKSRTLFQGVQNILIFCPKSIIHTVWKKELKKWYPDINVVTIDDTNIPTNDLIPPTVWVVNYEKSWRMETFLTSLNAEMIILDESTRIKNPIAKRTKAIHRIPKSSKFRSIMTGVPTPNSLLDIYSQLKFLTPDIFGTFTQFKYEHFNYIPHTFSWVPKKGTAAKIKKLMDLHGVSHLKKDCLDLPKLTVQDMYCELDKETRKVYNDLVKEMIAYFENTTYLAQIAITKILRLSQITSGFIQNTGEVGLTEFKSQPKFVLLCELIKDIPKDHKIVIWAVFRHDIQMLETTFTNSAVSIHGGINAKDREIAVDRFQNDDSIRYFIGHPASAGHGITLTAANYAIYYSLNYSYENYQQSMDRINRISQIKPMTVYRLLARHTVDLVICNALEKKQNLNDFLKNLKESF</sequence>
<dbReference type="Gene3D" id="3.40.50.10810">
    <property type="entry name" value="Tandem AAA-ATPase domain"/>
    <property type="match status" value="1"/>
</dbReference>
<evidence type="ECO:0000313" key="3">
    <source>
        <dbReference type="EMBL" id="KKN43310.1"/>
    </source>
</evidence>
<dbReference type="InterPro" id="IPR027417">
    <property type="entry name" value="P-loop_NTPase"/>
</dbReference>
<name>A0A0F9QGY5_9ZZZZ</name>
<dbReference type="InterPro" id="IPR014001">
    <property type="entry name" value="Helicase_ATP-bd"/>
</dbReference>